<evidence type="ECO:0000313" key="3">
    <source>
        <dbReference type="Proteomes" id="UP001652504"/>
    </source>
</evidence>
<keyword evidence="3" id="KW-1185">Reference proteome</keyword>
<comment type="caution">
    <text evidence="2">The sequence shown here is derived from an EMBL/GenBank/DDBJ whole genome shotgun (WGS) entry which is preliminary data.</text>
</comment>
<feature type="transmembrane region" description="Helical" evidence="1">
    <location>
        <begin position="97"/>
        <end position="115"/>
    </location>
</feature>
<evidence type="ECO:0000256" key="1">
    <source>
        <dbReference type="SAM" id="Phobius"/>
    </source>
</evidence>
<keyword evidence="1" id="KW-0472">Membrane</keyword>
<protein>
    <submittedName>
        <fullName evidence="2">DUF2919 domain-containing protein</fullName>
    </submittedName>
</protein>
<sequence length="154" mass="18209">MLPLPLNRYDESGRVLPPMGLWLVLAYLAKSLIIIIGATLFNEHTDRLLKLIYPSSDILLYSLLGIVPALWVWVFVAYRQKLWERDKYKWVKWIKPVLYFSICFEVGFSLFNIALQHGMFNWWHGLNIVLAFWACLWLGKSKHISLLVKDWQEK</sequence>
<evidence type="ECO:0000313" key="2">
    <source>
        <dbReference type="EMBL" id="MCV2885282.1"/>
    </source>
</evidence>
<gene>
    <name evidence="2" type="ORF">OE749_11320</name>
</gene>
<proteinExistence type="predicted"/>
<dbReference type="InterPro" id="IPR021318">
    <property type="entry name" value="DUF2919"/>
</dbReference>
<keyword evidence="1" id="KW-1133">Transmembrane helix</keyword>
<dbReference type="EMBL" id="JAOWKX010000005">
    <property type="protein sequence ID" value="MCV2885282.1"/>
    <property type="molecule type" value="Genomic_DNA"/>
</dbReference>
<accession>A0ABT3A9C3</accession>
<reference evidence="2 3" key="1">
    <citation type="submission" date="2022-10" db="EMBL/GenBank/DDBJ databases">
        <title>Aestuariibacter sp. AA17 isolated from Montipora capitata coral fragment.</title>
        <authorList>
            <person name="Emsley S.A."/>
            <person name="Pfannmuller K.M."/>
            <person name="Loughran R.M."/>
            <person name="Shlafstein M."/>
            <person name="Papke E."/>
            <person name="Saw J.H."/>
            <person name="Ushijima B."/>
            <person name="Videau P."/>
        </authorList>
    </citation>
    <scope>NUCLEOTIDE SEQUENCE [LARGE SCALE GENOMIC DNA]</scope>
    <source>
        <strain evidence="2 3">AA17</strain>
    </source>
</reference>
<name>A0ABT3A9C3_9ALTE</name>
<feature type="transmembrane region" description="Helical" evidence="1">
    <location>
        <begin position="58"/>
        <end position="76"/>
    </location>
</feature>
<dbReference type="Pfam" id="PF11143">
    <property type="entry name" value="DUF2919"/>
    <property type="match status" value="1"/>
</dbReference>
<feature type="transmembrane region" description="Helical" evidence="1">
    <location>
        <begin position="20"/>
        <end position="38"/>
    </location>
</feature>
<keyword evidence="1" id="KW-0812">Transmembrane</keyword>
<organism evidence="2 3">
    <name type="scientific">Fluctibacter corallii</name>
    <dbReference type="NCBI Taxonomy" id="2984329"/>
    <lineage>
        <taxon>Bacteria</taxon>
        <taxon>Pseudomonadati</taxon>
        <taxon>Pseudomonadota</taxon>
        <taxon>Gammaproteobacteria</taxon>
        <taxon>Alteromonadales</taxon>
        <taxon>Alteromonadaceae</taxon>
        <taxon>Fluctibacter</taxon>
    </lineage>
</organism>
<dbReference type="RefSeq" id="WP_263712688.1">
    <property type="nucleotide sequence ID" value="NZ_JAOWKX010000005.1"/>
</dbReference>
<dbReference type="Proteomes" id="UP001652504">
    <property type="component" value="Unassembled WGS sequence"/>
</dbReference>
<feature type="transmembrane region" description="Helical" evidence="1">
    <location>
        <begin position="121"/>
        <end position="139"/>
    </location>
</feature>